<name>A0AAD6YKT5_9AGAR</name>
<dbReference type="EMBL" id="JARJCW010000007">
    <property type="protein sequence ID" value="KAJ7222329.1"/>
    <property type="molecule type" value="Genomic_DNA"/>
</dbReference>
<dbReference type="GO" id="GO:0006508">
    <property type="term" value="P:proteolysis"/>
    <property type="evidence" value="ECO:0007669"/>
    <property type="project" value="InterPro"/>
</dbReference>
<feature type="non-terminal residue" evidence="5">
    <location>
        <position position="644"/>
    </location>
</feature>
<dbReference type="SUPFAM" id="SSF53474">
    <property type="entry name" value="alpha/beta-Hydrolases"/>
    <property type="match status" value="1"/>
</dbReference>
<dbReference type="SUPFAM" id="SSF82171">
    <property type="entry name" value="DPP6 N-terminal domain-like"/>
    <property type="match status" value="1"/>
</dbReference>
<dbReference type="AlphaFoldDB" id="A0AAD6YKT5"/>
<organism evidence="5 6">
    <name type="scientific">Mycena pura</name>
    <dbReference type="NCBI Taxonomy" id="153505"/>
    <lineage>
        <taxon>Eukaryota</taxon>
        <taxon>Fungi</taxon>
        <taxon>Dikarya</taxon>
        <taxon>Basidiomycota</taxon>
        <taxon>Agaricomycotina</taxon>
        <taxon>Agaricomycetes</taxon>
        <taxon>Agaricomycetidae</taxon>
        <taxon>Agaricales</taxon>
        <taxon>Marasmiineae</taxon>
        <taxon>Mycenaceae</taxon>
        <taxon>Mycena</taxon>
    </lineage>
</organism>
<sequence length="644" mass="69862">MPITPEDVGSVDQITALSLSHTGDRVVYCVGPAFYSKGGNETRALWLADIGVVNSARQLTSGLFNDHSPKFDVKSGDVFFLSDRHKAGGPAQVYRLPSIPFGGDAVSLTPTGNTQAVSSFEVSPDGRWLGYVSADEPAEKDEQDKETYVVIWREAKNLGRLRIIDLKGQIEGVQTIVSADSHVSSFTWSPDSTQILYRLTQLPDLESNFFPVSEHVVSIDEDGGNIQFKTAHIVTHNRLPTGDSVWPEQENFYYLHANDGTSAPALWTCKASAGSSASRVAFGDTDDAVKLVALNTRVAVEVACGLETRIDVVDHSGHIFTAFMTSDDAFFSWDIKRVDGKYVFVVARSSGVNGEAVNVWSGVTESDSGSKGVLTTKLSSHHEWMAAKEMPQSAPFYWSTKDGVSLQGVIAHPRGQQPKSMPTVVLPHGGPYGREVLHLCMNYRYLLASHGFLVLCPNYRGSQGRGTAFAYAAHGGMGTTDYADVESMLMAAIERGYADPEKVAIAGYSQGGFLAAWGITRPNAIWKAAVIGAAPTDWGSMIVSSDLPDIEAELGGTAPWSPRAPHYLQGSPIRDVKNVKVPVLLVHGEKDERVPLNQAVGFMRGLVREADKTASDSSTLVIYPREGHLFKERAHVVDMLTRVL</sequence>
<protein>
    <recommendedName>
        <fullName evidence="3">Dipeptidyl-peptidase V</fullName>
    </recommendedName>
</protein>
<accession>A0AAD6YKT5</accession>
<comment type="similarity">
    <text evidence="1">Belongs to the peptidase S9C family.</text>
</comment>
<keyword evidence="6" id="KW-1185">Reference proteome</keyword>
<dbReference type="InterPro" id="IPR001375">
    <property type="entry name" value="Peptidase_S9_cat"/>
</dbReference>
<evidence type="ECO:0000256" key="1">
    <source>
        <dbReference type="ARBA" id="ARBA00010040"/>
    </source>
</evidence>
<dbReference type="InterPro" id="IPR029058">
    <property type="entry name" value="AB_hydrolase_fold"/>
</dbReference>
<comment type="caution">
    <text evidence="5">The sequence shown here is derived from an EMBL/GenBank/DDBJ whole genome shotgun (WGS) entry which is preliminary data.</text>
</comment>
<evidence type="ECO:0000313" key="5">
    <source>
        <dbReference type="EMBL" id="KAJ7222329.1"/>
    </source>
</evidence>
<evidence type="ECO:0000256" key="2">
    <source>
        <dbReference type="ARBA" id="ARBA00022801"/>
    </source>
</evidence>
<dbReference type="PANTHER" id="PTHR42776">
    <property type="entry name" value="SERINE PEPTIDASE S9 FAMILY MEMBER"/>
    <property type="match status" value="1"/>
</dbReference>
<proteinExistence type="inferred from homology"/>
<dbReference type="Pfam" id="PF00326">
    <property type="entry name" value="Peptidase_S9"/>
    <property type="match status" value="1"/>
</dbReference>
<keyword evidence="2" id="KW-0378">Hydrolase</keyword>
<dbReference type="PANTHER" id="PTHR42776:SF27">
    <property type="entry name" value="DIPEPTIDYL PEPTIDASE FAMILY MEMBER 6"/>
    <property type="match status" value="1"/>
</dbReference>
<dbReference type="GO" id="GO:0004252">
    <property type="term" value="F:serine-type endopeptidase activity"/>
    <property type="evidence" value="ECO:0007669"/>
    <property type="project" value="TreeGrafter"/>
</dbReference>
<gene>
    <name evidence="5" type="ORF">GGX14DRAFT_663268</name>
</gene>
<dbReference type="Gene3D" id="2.120.10.30">
    <property type="entry name" value="TolB, C-terminal domain"/>
    <property type="match status" value="1"/>
</dbReference>
<reference evidence="5" key="1">
    <citation type="submission" date="2023-03" db="EMBL/GenBank/DDBJ databases">
        <title>Massive genome expansion in bonnet fungi (Mycena s.s.) driven by repeated elements and novel gene families across ecological guilds.</title>
        <authorList>
            <consortium name="Lawrence Berkeley National Laboratory"/>
            <person name="Harder C.B."/>
            <person name="Miyauchi S."/>
            <person name="Viragh M."/>
            <person name="Kuo A."/>
            <person name="Thoen E."/>
            <person name="Andreopoulos B."/>
            <person name="Lu D."/>
            <person name="Skrede I."/>
            <person name="Drula E."/>
            <person name="Henrissat B."/>
            <person name="Morin E."/>
            <person name="Kohler A."/>
            <person name="Barry K."/>
            <person name="LaButti K."/>
            <person name="Morin E."/>
            <person name="Salamov A."/>
            <person name="Lipzen A."/>
            <person name="Mereny Z."/>
            <person name="Hegedus B."/>
            <person name="Baldrian P."/>
            <person name="Stursova M."/>
            <person name="Weitz H."/>
            <person name="Taylor A."/>
            <person name="Grigoriev I.V."/>
            <person name="Nagy L.G."/>
            <person name="Martin F."/>
            <person name="Kauserud H."/>
        </authorList>
    </citation>
    <scope>NUCLEOTIDE SEQUENCE</scope>
    <source>
        <strain evidence="5">9144</strain>
    </source>
</reference>
<feature type="domain" description="Peptidase S9 prolyl oligopeptidase catalytic" evidence="4">
    <location>
        <begin position="445"/>
        <end position="640"/>
    </location>
</feature>
<dbReference type="Proteomes" id="UP001219525">
    <property type="component" value="Unassembled WGS sequence"/>
</dbReference>
<evidence type="ECO:0000259" key="4">
    <source>
        <dbReference type="Pfam" id="PF00326"/>
    </source>
</evidence>
<evidence type="ECO:0000256" key="3">
    <source>
        <dbReference type="ARBA" id="ARBA00032829"/>
    </source>
</evidence>
<dbReference type="Gene3D" id="3.40.50.1820">
    <property type="entry name" value="alpha/beta hydrolase"/>
    <property type="match status" value="1"/>
</dbReference>
<evidence type="ECO:0000313" key="6">
    <source>
        <dbReference type="Proteomes" id="UP001219525"/>
    </source>
</evidence>
<dbReference type="InterPro" id="IPR011042">
    <property type="entry name" value="6-blade_b-propeller_TolB-like"/>
</dbReference>